<keyword evidence="5" id="KW-1185">Reference proteome</keyword>
<dbReference type="PANTHER" id="PTHR31104">
    <property type="entry name" value="PEPTIDE-N4-(N-ACETYL-BETA-GLUCOSAMINYL)ASPARAGINE AMIDASE A PROTEIN"/>
    <property type="match status" value="1"/>
</dbReference>
<feature type="signal peptide" evidence="1">
    <location>
        <begin position="1"/>
        <end position="25"/>
    </location>
</feature>
<dbReference type="Pfam" id="PF25156">
    <property type="entry name" value="PNGase_A_C"/>
    <property type="match status" value="1"/>
</dbReference>
<evidence type="ECO:0000313" key="5">
    <source>
        <dbReference type="Proteomes" id="UP000734854"/>
    </source>
</evidence>
<dbReference type="Pfam" id="PF12222">
    <property type="entry name" value="PNGaseA"/>
    <property type="match status" value="1"/>
</dbReference>
<evidence type="ECO:0000259" key="3">
    <source>
        <dbReference type="Pfam" id="PF12222"/>
    </source>
</evidence>
<dbReference type="Pfam" id="PF07011">
    <property type="entry name" value="Elf4"/>
    <property type="match status" value="1"/>
</dbReference>
<feature type="domain" description="Protein EARLY FLOWERING 4" evidence="2">
    <location>
        <begin position="618"/>
        <end position="654"/>
    </location>
</feature>
<evidence type="ECO:0000313" key="4">
    <source>
        <dbReference type="EMBL" id="KAG6476818.1"/>
    </source>
</evidence>
<proteinExistence type="predicted"/>
<sequence>MAAAAAAFPLLLVLFVLAFNANISAARLHRVELTAADEGLSLKALPPFAPTTFFEVAKPVPLPPASAPACSALLLQHDFGYTYGQPPVTAAYRPPCARLRRGRSPSHVVLQWHASSQGRQFDRIFGVWLGGVELLRGCTAEPRPNGIVWTVRKDVTRYAALFARPQTLAVYLGNVVDDTYTGVYHVNVSLHFYFDRSHDRRRAADYQAPSFSAPADLVLPLSRSLPLNDGQWFLIQNSTDVQSTKLAVPANTYRAVLEVYLSFHSRDEFWYTNPPNVYLSENNITDLPGNGPFREVLASLDGEVVGAIWPFTVIHTGGVNPLLWRPISSIGSFDLPSYDIEITPFLGKVLDGKPHEYGFGVTDALNVWFIDANLHLWLDGESSHTSGSLIQYEGPSYAPSLYAQFEGLDGEFKTSARRYISSTGWVNSSFGKITTHFFQKLEFHNLMIFSGNGSNQMINQTIDFECGTYTKHPSSVLFSEHLIRTFPLYLYAGITDQANDTFTQVANLSLGFDEKKLSGEKSGFAYSSLKNLLTARGYMKVKGNLVQSGLGSTQQAYTYESTDGCYFRNVSSSNYTILYDNSDESCTKSLPLGAEASGDKDKEMLEMDILVIGNGSQIEGKLMGTLQRNFLQEQSILNQNRLLINEINQNQESRNFISSFLFPDKI</sequence>
<dbReference type="InterPro" id="IPR021102">
    <property type="entry name" value="PNGase_A"/>
</dbReference>
<evidence type="ECO:0008006" key="6">
    <source>
        <dbReference type="Google" id="ProtNLM"/>
    </source>
</evidence>
<gene>
    <name evidence="4" type="ORF">ZIOFF_066066</name>
</gene>
<organism evidence="4 5">
    <name type="scientific">Zingiber officinale</name>
    <name type="common">Ginger</name>
    <name type="synonym">Amomum zingiber</name>
    <dbReference type="NCBI Taxonomy" id="94328"/>
    <lineage>
        <taxon>Eukaryota</taxon>
        <taxon>Viridiplantae</taxon>
        <taxon>Streptophyta</taxon>
        <taxon>Embryophyta</taxon>
        <taxon>Tracheophyta</taxon>
        <taxon>Spermatophyta</taxon>
        <taxon>Magnoliopsida</taxon>
        <taxon>Liliopsida</taxon>
        <taxon>Zingiberales</taxon>
        <taxon>Zingiberaceae</taxon>
        <taxon>Zingiber</taxon>
    </lineage>
</organism>
<name>A0A8J5F261_ZINOF</name>
<dbReference type="InterPro" id="IPR056948">
    <property type="entry name" value="PNGaseA_N"/>
</dbReference>
<dbReference type="EMBL" id="JACMSC010000018">
    <property type="protein sequence ID" value="KAG6476818.1"/>
    <property type="molecule type" value="Genomic_DNA"/>
</dbReference>
<accession>A0A8J5F261</accession>
<dbReference type="AlphaFoldDB" id="A0A8J5F261"/>
<keyword evidence="1" id="KW-0732">Signal</keyword>
<reference evidence="4 5" key="1">
    <citation type="submission" date="2020-08" db="EMBL/GenBank/DDBJ databases">
        <title>Plant Genome Project.</title>
        <authorList>
            <person name="Zhang R.-G."/>
        </authorList>
    </citation>
    <scope>NUCLEOTIDE SEQUENCE [LARGE SCALE GENOMIC DNA]</scope>
    <source>
        <tissue evidence="4">Rhizome</tissue>
    </source>
</reference>
<dbReference type="InterPro" id="IPR009741">
    <property type="entry name" value="EARLY_FLOWERING_4_dom"/>
</dbReference>
<comment type="caution">
    <text evidence="4">The sequence shown here is derived from an EMBL/GenBank/DDBJ whole genome shotgun (WGS) entry which is preliminary data.</text>
</comment>
<feature type="chain" id="PRO_5035199016" description="Peptide-N4-(N-acetyl-beta-glucosaminyl)asparagine amidase A" evidence="1">
    <location>
        <begin position="26"/>
        <end position="666"/>
    </location>
</feature>
<dbReference type="Proteomes" id="UP000734854">
    <property type="component" value="Unassembled WGS sequence"/>
</dbReference>
<evidence type="ECO:0000256" key="1">
    <source>
        <dbReference type="SAM" id="SignalP"/>
    </source>
</evidence>
<feature type="domain" description="Peptide N-acetyl-beta-D-glucosaminyl asparaginase amidase A N-terminal" evidence="3">
    <location>
        <begin position="59"/>
        <end position="393"/>
    </location>
</feature>
<protein>
    <recommendedName>
        <fullName evidence="6">Peptide-N4-(N-acetyl-beta-glucosaminyl)asparagine amidase A</fullName>
    </recommendedName>
</protein>
<evidence type="ECO:0000259" key="2">
    <source>
        <dbReference type="Pfam" id="PF07011"/>
    </source>
</evidence>